<dbReference type="AlphaFoldDB" id="A0AAW1TPS6"/>
<accession>A0AAW1TPS6</accession>
<evidence type="ECO:0000313" key="2">
    <source>
        <dbReference type="EMBL" id="KAK9870673.1"/>
    </source>
</evidence>
<reference evidence="2 3" key="1">
    <citation type="submission" date="2023-03" db="EMBL/GenBank/DDBJ databases">
        <title>Genome insight into feeding habits of ladybird beetles.</title>
        <authorList>
            <person name="Li H.-S."/>
            <person name="Huang Y.-H."/>
            <person name="Pang H."/>
        </authorList>
    </citation>
    <scope>NUCLEOTIDE SEQUENCE [LARGE SCALE GENOMIC DNA]</scope>
    <source>
        <strain evidence="2">SYSU_2023b</strain>
        <tissue evidence="2">Whole body</tissue>
    </source>
</reference>
<comment type="caution">
    <text evidence="2">The sequence shown here is derived from an EMBL/GenBank/DDBJ whole genome shotgun (WGS) entry which is preliminary data.</text>
</comment>
<feature type="region of interest" description="Disordered" evidence="1">
    <location>
        <begin position="49"/>
        <end position="72"/>
    </location>
</feature>
<dbReference type="Proteomes" id="UP001431783">
    <property type="component" value="Unassembled WGS sequence"/>
</dbReference>
<dbReference type="EMBL" id="JARQZJ010000003">
    <property type="protein sequence ID" value="KAK9870673.1"/>
    <property type="molecule type" value="Genomic_DNA"/>
</dbReference>
<name>A0AAW1TPS6_9CUCU</name>
<feature type="compositionally biased region" description="Basic and acidic residues" evidence="1">
    <location>
        <begin position="55"/>
        <end position="72"/>
    </location>
</feature>
<protein>
    <submittedName>
        <fullName evidence="2">Uncharacterized protein</fullName>
    </submittedName>
</protein>
<gene>
    <name evidence="2" type="ORF">WA026_008233</name>
</gene>
<sequence length="189" mass="21793">MFVNQCYLNKTPYSCKFYSAAPPVEWLRHQVLNIQKVCLSRHVLPSTTSKVRNKSMQEQEGPIKDPTETHKSATDEEDLSYVCNWLKTIFIFGKTIAAFYVEPSRPIRIVQAQHILDLFSREEQEELIVVSWGADRLSSNKYVRTDRRTDGRQRRHPGPGHLEARKPIPRLILGILHEIMGVHVISTKG</sequence>
<proteinExistence type="predicted"/>
<keyword evidence="3" id="KW-1185">Reference proteome</keyword>
<organism evidence="2 3">
    <name type="scientific">Henosepilachna vigintioctopunctata</name>
    <dbReference type="NCBI Taxonomy" id="420089"/>
    <lineage>
        <taxon>Eukaryota</taxon>
        <taxon>Metazoa</taxon>
        <taxon>Ecdysozoa</taxon>
        <taxon>Arthropoda</taxon>
        <taxon>Hexapoda</taxon>
        <taxon>Insecta</taxon>
        <taxon>Pterygota</taxon>
        <taxon>Neoptera</taxon>
        <taxon>Endopterygota</taxon>
        <taxon>Coleoptera</taxon>
        <taxon>Polyphaga</taxon>
        <taxon>Cucujiformia</taxon>
        <taxon>Coccinelloidea</taxon>
        <taxon>Coccinellidae</taxon>
        <taxon>Epilachninae</taxon>
        <taxon>Epilachnini</taxon>
        <taxon>Henosepilachna</taxon>
    </lineage>
</organism>
<evidence type="ECO:0000256" key="1">
    <source>
        <dbReference type="SAM" id="MobiDB-lite"/>
    </source>
</evidence>
<evidence type="ECO:0000313" key="3">
    <source>
        <dbReference type="Proteomes" id="UP001431783"/>
    </source>
</evidence>